<gene>
    <name evidence="2" type="ORF">LCOR_07848.1</name>
</gene>
<organism evidence="2 3">
    <name type="scientific">Lichtheimia corymbifera JMRC:FSU:9682</name>
    <dbReference type="NCBI Taxonomy" id="1263082"/>
    <lineage>
        <taxon>Eukaryota</taxon>
        <taxon>Fungi</taxon>
        <taxon>Fungi incertae sedis</taxon>
        <taxon>Mucoromycota</taxon>
        <taxon>Mucoromycotina</taxon>
        <taxon>Mucoromycetes</taxon>
        <taxon>Mucorales</taxon>
        <taxon>Lichtheimiaceae</taxon>
        <taxon>Lichtheimia</taxon>
    </lineage>
</organism>
<evidence type="ECO:0000313" key="2">
    <source>
        <dbReference type="EMBL" id="CDH56845.1"/>
    </source>
</evidence>
<sequence>MDISALCSTSSEECDALPSPHSPTSPHRPDSDARALEQLDHGGPNTRTQPTLQMTSNVQLPKLRYPSSAAAEAAAAATTTTMTTPVPSIHEYLPVPSVNSSTILHDTSKTSISPDTTTPLPPYSTIQPSVDLNQVRSSRDLGMDDRRSLGNVLLYVKTWIGAEIRI</sequence>
<dbReference type="AlphaFoldDB" id="A0A068S4C4"/>
<feature type="region of interest" description="Disordered" evidence="1">
    <location>
        <begin position="105"/>
        <end position="128"/>
    </location>
</feature>
<dbReference type="EMBL" id="CBTN010000041">
    <property type="protein sequence ID" value="CDH56845.1"/>
    <property type="molecule type" value="Genomic_DNA"/>
</dbReference>
<reference evidence="2" key="1">
    <citation type="submission" date="2013-08" db="EMBL/GenBank/DDBJ databases">
        <title>Gene expansion shapes genome architecture in the human pathogen Lichtheimia corymbifera: an evolutionary genomics analysis in the ancient terrestrial Mucorales (Mucoromycotina).</title>
        <authorList>
            <person name="Schwartze V.U."/>
            <person name="Winter S."/>
            <person name="Shelest E."/>
            <person name="Marcet-Houben M."/>
            <person name="Horn F."/>
            <person name="Wehner S."/>
            <person name="Hoffmann K."/>
            <person name="Riege K."/>
            <person name="Sammeth M."/>
            <person name="Nowrousian M."/>
            <person name="Valiante V."/>
            <person name="Linde J."/>
            <person name="Jacobsen I.D."/>
            <person name="Marz M."/>
            <person name="Brakhage A.A."/>
            <person name="Gabaldon T."/>
            <person name="Bocker S."/>
            <person name="Voigt K."/>
        </authorList>
    </citation>
    <scope>NUCLEOTIDE SEQUENCE [LARGE SCALE GENOMIC DNA]</scope>
    <source>
        <strain evidence="2">FSU 9682</strain>
    </source>
</reference>
<keyword evidence="3" id="KW-1185">Reference proteome</keyword>
<dbReference type="Proteomes" id="UP000027586">
    <property type="component" value="Unassembled WGS sequence"/>
</dbReference>
<name>A0A068S4C4_9FUNG</name>
<dbReference type="OrthoDB" id="2162994at2759"/>
<evidence type="ECO:0000256" key="1">
    <source>
        <dbReference type="SAM" id="MobiDB-lite"/>
    </source>
</evidence>
<feature type="compositionally biased region" description="Basic and acidic residues" evidence="1">
    <location>
        <begin position="27"/>
        <end position="40"/>
    </location>
</feature>
<dbReference type="VEuPathDB" id="FungiDB:LCOR_07848.1"/>
<accession>A0A068S4C4</accession>
<feature type="region of interest" description="Disordered" evidence="1">
    <location>
        <begin position="1"/>
        <end position="52"/>
    </location>
</feature>
<proteinExistence type="predicted"/>
<evidence type="ECO:0000313" key="3">
    <source>
        <dbReference type="Proteomes" id="UP000027586"/>
    </source>
</evidence>
<protein>
    <submittedName>
        <fullName evidence="2">Uncharacterized protein</fullName>
    </submittedName>
</protein>
<comment type="caution">
    <text evidence="2">The sequence shown here is derived from an EMBL/GenBank/DDBJ whole genome shotgun (WGS) entry which is preliminary data.</text>
</comment>
<feature type="compositionally biased region" description="Polar residues" evidence="1">
    <location>
        <begin position="1"/>
        <end position="11"/>
    </location>
</feature>